<keyword evidence="1" id="KW-0732">Signal</keyword>
<name>A0A917UKZ1_9ACTN</name>
<dbReference type="NCBIfam" id="NF038128">
    <property type="entry name" value="choice_anch_J"/>
    <property type="match status" value="1"/>
</dbReference>
<dbReference type="SUPFAM" id="SSF49899">
    <property type="entry name" value="Concanavalin A-like lectins/glucanases"/>
    <property type="match status" value="1"/>
</dbReference>
<dbReference type="RefSeq" id="WP_229841549.1">
    <property type="nucleotide sequence ID" value="NZ_BMQA01000081.1"/>
</dbReference>
<dbReference type="AlphaFoldDB" id="A0A917UKZ1"/>
<dbReference type="GO" id="GO:0004252">
    <property type="term" value="F:serine-type endopeptidase activity"/>
    <property type="evidence" value="ECO:0007669"/>
    <property type="project" value="InterPro"/>
</dbReference>
<dbReference type="PANTHER" id="PTHR14218">
    <property type="entry name" value="PROTEASE S8 TRIPEPTIDYL PEPTIDASE I CLN2"/>
    <property type="match status" value="1"/>
</dbReference>
<dbReference type="PROSITE" id="PS51695">
    <property type="entry name" value="SEDOLISIN"/>
    <property type="match status" value="1"/>
</dbReference>
<dbReference type="PANTHER" id="PTHR14218:SF15">
    <property type="entry name" value="TRIPEPTIDYL-PEPTIDASE 1"/>
    <property type="match status" value="1"/>
</dbReference>
<dbReference type="GO" id="GO:0008240">
    <property type="term" value="F:tripeptidyl-peptidase activity"/>
    <property type="evidence" value="ECO:0007669"/>
    <property type="project" value="TreeGrafter"/>
</dbReference>
<feature type="chain" id="PRO_5036882343" description="Peptidase S53 domain-containing protein" evidence="1">
    <location>
        <begin position="41"/>
        <end position="869"/>
    </location>
</feature>
<dbReference type="EMBL" id="BMQA01000081">
    <property type="protein sequence ID" value="GGJ64696.1"/>
    <property type="molecule type" value="Genomic_DNA"/>
</dbReference>
<dbReference type="CDD" id="cd04056">
    <property type="entry name" value="Peptidases_S53"/>
    <property type="match status" value="1"/>
</dbReference>
<dbReference type="InterPro" id="IPR013320">
    <property type="entry name" value="ConA-like_dom_sf"/>
</dbReference>
<dbReference type="InterPro" id="IPR030400">
    <property type="entry name" value="Sedolisin_dom"/>
</dbReference>
<evidence type="ECO:0000313" key="3">
    <source>
        <dbReference type="EMBL" id="GGJ64696.1"/>
    </source>
</evidence>
<dbReference type="GO" id="GO:0006508">
    <property type="term" value="P:proteolysis"/>
    <property type="evidence" value="ECO:0007669"/>
    <property type="project" value="InterPro"/>
</dbReference>
<dbReference type="Pfam" id="PF13620">
    <property type="entry name" value="CarboxypepD_reg"/>
    <property type="match status" value="2"/>
</dbReference>
<evidence type="ECO:0000313" key="4">
    <source>
        <dbReference type="Proteomes" id="UP000657574"/>
    </source>
</evidence>
<dbReference type="Gene3D" id="3.40.50.200">
    <property type="entry name" value="Peptidase S8/S53 domain"/>
    <property type="match status" value="1"/>
</dbReference>
<feature type="domain" description="Peptidase S53" evidence="2">
    <location>
        <begin position="99"/>
        <end position="431"/>
    </location>
</feature>
<proteinExistence type="predicted"/>
<reference evidence="3" key="2">
    <citation type="submission" date="2020-09" db="EMBL/GenBank/DDBJ databases">
        <authorList>
            <person name="Sun Q."/>
            <person name="Ohkuma M."/>
        </authorList>
    </citation>
    <scope>NUCLEOTIDE SEQUENCE</scope>
    <source>
        <strain evidence="3">JCM 3086</strain>
    </source>
</reference>
<dbReference type="SUPFAM" id="SSF49464">
    <property type="entry name" value="Carboxypeptidase regulatory domain-like"/>
    <property type="match status" value="3"/>
</dbReference>
<organism evidence="3 4">
    <name type="scientific">Streptomyces brasiliensis</name>
    <dbReference type="NCBI Taxonomy" id="1954"/>
    <lineage>
        <taxon>Bacteria</taxon>
        <taxon>Bacillati</taxon>
        <taxon>Actinomycetota</taxon>
        <taxon>Actinomycetes</taxon>
        <taxon>Kitasatosporales</taxon>
        <taxon>Streptomycetaceae</taxon>
        <taxon>Streptomyces</taxon>
    </lineage>
</organism>
<sequence length="869" mass="89665">MPISRRARGSFAAFRSFRRGAAILGVTALAFLGVQPAAHAAPFTSAPATAAAPQGSSDAVPDLAPVCGTPAKGHAACFAMRAKNEPTSLRLNAAEVPAGLGPQDIQSAYNLPPDGGAGQTIAIVDAYDNPNTEADLAVYRSQYGLPPCTTANGCFKKVDQRGGTNYPLSSDGWAGEIALDVDMVSAAAPAAHILLVETDNDDLHNLGAGVDRAVAMGAKYVSNSYGRIGDSSDDLVTYGAPYDHPGVAVVAASGDNKYGVSFPATLPTVTAVGGTNLTPDPTSARGWSETVWSRDNYGPGSGCALNQTKPAFQHDTGCAGRSVADVSAVADNVAVYQTFGSKGVGWQRYGGTSASSPLIASVYALAGPPRPGTSPVSYPYATNGAGLNDITTGSNGTCSAAYLCTAGPGYDGPTGLGTPAGLAAFRSGPHGTLTGTVKDAATGKPVAHATVGSGLDVATTDMNGSYTLDLPAGTVKDLTVKAFGYTTSTPVSFDITDGQALTRDFALSPIPRERVHGTITDGSGHGWPLYAKLTVNGSPEAPVWTNPVNGAYEMWLPEGSDYTLNVTASQPGYEPLARKVTVQTTPVAANVAMTADPDAATAVGYRLDLTDHKETFDSTTAAPQGWSVANAADTNNGWEFDDPIQRGNTTGGSGSFAVVESDSFPIGPHQDSELYSPAYDLSTAQSAELTFKTSYIYNPNQQHMTVDASTDDGATWVNVWSGPKTSDSEQKLTVRASLRQFAGHSSVRLRFHFVANWGYYWAIDDVDVQGRSLTPTPGGLIVGTVRDAGTGAGVVGATVTDGADPAGTTVTTATPDDPVVGDGFYSLFSAGAGRHTLRITAPGYRDLTRTTELAPDRVTRENVALEPAA</sequence>
<feature type="signal peptide" evidence="1">
    <location>
        <begin position="1"/>
        <end position="40"/>
    </location>
</feature>
<dbReference type="Gene3D" id="2.60.40.1120">
    <property type="entry name" value="Carboxypeptidase-like, regulatory domain"/>
    <property type="match status" value="3"/>
</dbReference>
<gene>
    <name evidence="3" type="ORF">GCM10010121_089230</name>
</gene>
<dbReference type="SUPFAM" id="SSF52743">
    <property type="entry name" value="Subtilisin-like"/>
    <property type="match status" value="1"/>
</dbReference>
<evidence type="ECO:0000256" key="1">
    <source>
        <dbReference type="SAM" id="SignalP"/>
    </source>
</evidence>
<accession>A0A917UKZ1</accession>
<dbReference type="InterPro" id="IPR008969">
    <property type="entry name" value="CarboxyPept-like_regulatory"/>
</dbReference>
<dbReference type="InterPro" id="IPR050819">
    <property type="entry name" value="Tripeptidyl-peptidase_I"/>
</dbReference>
<protein>
    <recommendedName>
        <fullName evidence="2">Peptidase S53 domain-containing protein</fullName>
    </recommendedName>
</protein>
<dbReference type="Gene3D" id="2.60.120.200">
    <property type="match status" value="1"/>
</dbReference>
<dbReference type="InterPro" id="IPR036852">
    <property type="entry name" value="Peptidase_S8/S53_dom_sf"/>
</dbReference>
<reference evidence="3" key="1">
    <citation type="journal article" date="2014" name="Int. J. Syst. Evol. Microbiol.">
        <title>Complete genome sequence of Corynebacterium casei LMG S-19264T (=DSM 44701T), isolated from a smear-ripened cheese.</title>
        <authorList>
            <consortium name="US DOE Joint Genome Institute (JGI-PGF)"/>
            <person name="Walter F."/>
            <person name="Albersmeier A."/>
            <person name="Kalinowski J."/>
            <person name="Ruckert C."/>
        </authorList>
    </citation>
    <scope>NUCLEOTIDE SEQUENCE</scope>
    <source>
        <strain evidence="3">JCM 3086</strain>
    </source>
</reference>
<keyword evidence="4" id="KW-1185">Reference proteome</keyword>
<dbReference type="Proteomes" id="UP000657574">
    <property type="component" value="Unassembled WGS sequence"/>
</dbReference>
<comment type="caution">
    <text evidence="3">The sequence shown here is derived from an EMBL/GenBank/DDBJ whole genome shotgun (WGS) entry which is preliminary data.</text>
</comment>
<evidence type="ECO:0000259" key="2">
    <source>
        <dbReference type="PROSITE" id="PS51695"/>
    </source>
</evidence>